<feature type="domain" description="Ice-binding protein C-terminal" evidence="2">
    <location>
        <begin position="64"/>
        <end position="86"/>
    </location>
</feature>
<keyword evidence="1" id="KW-0812">Transmembrane</keyword>
<name>A0A858RID2_9BACT</name>
<keyword evidence="4" id="KW-1185">Reference proteome</keyword>
<reference evidence="3 4" key="1">
    <citation type="submission" date="2020-04" db="EMBL/GenBank/DDBJ databases">
        <title>Luteolibacter sp. G-1-1-1 isolated from soil.</title>
        <authorList>
            <person name="Dahal R.H."/>
        </authorList>
    </citation>
    <scope>NUCLEOTIDE SEQUENCE [LARGE SCALE GENOMIC DNA]</scope>
    <source>
        <strain evidence="3 4">G-1-1-1</strain>
    </source>
</reference>
<sequence length="86" mass="9342">MVTFDGINTYTFTIESPTPTFVNEDGSALFNYILTPRDPLPGELPVGEALESIVYGPQTFSLVAVPEPGSLLLSGMGLLALLRRRR</sequence>
<gene>
    <name evidence="3" type="ORF">HHL09_09360</name>
</gene>
<dbReference type="KEGG" id="luo:HHL09_09360"/>
<proteinExistence type="predicted"/>
<evidence type="ECO:0000259" key="2">
    <source>
        <dbReference type="Pfam" id="PF07589"/>
    </source>
</evidence>
<keyword evidence="1" id="KW-1133">Transmembrane helix</keyword>
<dbReference type="Proteomes" id="UP000501812">
    <property type="component" value="Chromosome"/>
</dbReference>
<feature type="transmembrane region" description="Helical" evidence="1">
    <location>
        <begin position="60"/>
        <end position="82"/>
    </location>
</feature>
<accession>A0A858RID2</accession>
<keyword evidence="1" id="KW-0472">Membrane</keyword>
<dbReference type="AlphaFoldDB" id="A0A858RID2"/>
<evidence type="ECO:0000313" key="3">
    <source>
        <dbReference type="EMBL" id="QJE95980.1"/>
    </source>
</evidence>
<evidence type="ECO:0000256" key="1">
    <source>
        <dbReference type="SAM" id="Phobius"/>
    </source>
</evidence>
<dbReference type="NCBIfam" id="TIGR02595">
    <property type="entry name" value="PEP_CTERM"/>
    <property type="match status" value="1"/>
</dbReference>
<dbReference type="RefSeq" id="WP_169454293.1">
    <property type="nucleotide sequence ID" value="NZ_CP051774.1"/>
</dbReference>
<dbReference type="EMBL" id="CP051774">
    <property type="protein sequence ID" value="QJE95980.1"/>
    <property type="molecule type" value="Genomic_DNA"/>
</dbReference>
<protein>
    <submittedName>
        <fullName evidence="3">PEP-CTERM sorting domain-containing protein</fullName>
    </submittedName>
</protein>
<organism evidence="3 4">
    <name type="scientific">Luteolibacter luteus</name>
    <dbReference type="NCBI Taxonomy" id="2728835"/>
    <lineage>
        <taxon>Bacteria</taxon>
        <taxon>Pseudomonadati</taxon>
        <taxon>Verrucomicrobiota</taxon>
        <taxon>Verrucomicrobiia</taxon>
        <taxon>Verrucomicrobiales</taxon>
        <taxon>Verrucomicrobiaceae</taxon>
        <taxon>Luteolibacter</taxon>
    </lineage>
</organism>
<dbReference type="Pfam" id="PF07589">
    <property type="entry name" value="PEP-CTERM"/>
    <property type="match status" value="1"/>
</dbReference>
<evidence type="ECO:0000313" key="4">
    <source>
        <dbReference type="Proteomes" id="UP000501812"/>
    </source>
</evidence>
<dbReference type="InterPro" id="IPR013424">
    <property type="entry name" value="Ice-binding_C"/>
</dbReference>